<evidence type="ECO:0000313" key="2">
    <source>
        <dbReference type="EMBL" id="NJR77764.1"/>
    </source>
</evidence>
<keyword evidence="1" id="KW-0472">Membrane</keyword>
<keyword evidence="3" id="KW-1185">Reference proteome</keyword>
<accession>A0ABX1CID1</accession>
<proteinExistence type="predicted"/>
<dbReference type="EMBL" id="JAAVJH010000002">
    <property type="protein sequence ID" value="NJR77764.1"/>
    <property type="molecule type" value="Genomic_DNA"/>
</dbReference>
<keyword evidence="1" id="KW-0812">Transmembrane</keyword>
<name>A0ABX1CID1_9SPHN</name>
<sequence>MSDAGFTERPRPRPRLGPVVVIALIAFLVGLGLMVFAIRNTPGWLSGAASPAPAAPARAAATPAPAAATAPAVPGIDPVTLATREAALGAQLASLEARAATIAADSSAAAGRASRAEGILVAFAARRAIDRGMGLGYLEEQLRQRFGGAVPRETELVIRAARAPVTVEDLRIALDAAQPTLLAGEDDWWAGIGSELRNLVVIHRTGTPSPLPADRIARARRMLDAGNVEAALGEIGRLPGAARAQNWSAAATRYVEAHRALDTLEAAAITGAVAQPGATATYP</sequence>
<dbReference type="Proteomes" id="UP000732399">
    <property type="component" value="Unassembled WGS sequence"/>
</dbReference>
<comment type="caution">
    <text evidence="2">The sequence shown here is derived from an EMBL/GenBank/DDBJ whole genome shotgun (WGS) entry which is preliminary data.</text>
</comment>
<dbReference type="RefSeq" id="WP_168133291.1">
    <property type="nucleotide sequence ID" value="NZ_JAAVJH010000002.1"/>
</dbReference>
<keyword evidence="1" id="KW-1133">Transmembrane helix</keyword>
<evidence type="ECO:0008006" key="4">
    <source>
        <dbReference type="Google" id="ProtNLM"/>
    </source>
</evidence>
<reference evidence="2 3" key="1">
    <citation type="submission" date="2020-03" db="EMBL/GenBank/DDBJ databases">
        <authorList>
            <person name="Wang L."/>
            <person name="He N."/>
            <person name="Li Y."/>
            <person name="Fang Y."/>
            <person name="Zhang F."/>
        </authorList>
    </citation>
    <scope>NUCLEOTIDE SEQUENCE [LARGE SCALE GENOMIC DNA]</scope>
    <source>
        <strain evidence="2 3">36D10-4-7</strain>
    </source>
</reference>
<protein>
    <recommendedName>
        <fullName evidence="4">Inner membrane protein</fullName>
    </recommendedName>
</protein>
<evidence type="ECO:0000313" key="3">
    <source>
        <dbReference type="Proteomes" id="UP000732399"/>
    </source>
</evidence>
<organism evidence="2 3">
    <name type="scientific">Sphingomonas corticis</name>
    <dbReference type="NCBI Taxonomy" id="2722791"/>
    <lineage>
        <taxon>Bacteria</taxon>
        <taxon>Pseudomonadati</taxon>
        <taxon>Pseudomonadota</taxon>
        <taxon>Alphaproteobacteria</taxon>
        <taxon>Sphingomonadales</taxon>
        <taxon>Sphingomonadaceae</taxon>
        <taxon>Sphingomonas</taxon>
    </lineage>
</organism>
<evidence type="ECO:0000256" key="1">
    <source>
        <dbReference type="SAM" id="Phobius"/>
    </source>
</evidence>
<gene>
    <name evidence="2" type="ORF">HBH26_03920</name>
</gene>
<feature type="transmembrane region" description="Helical" evidence="1">
    <location>
        <begin position="16"/>
        <end position="38"/>
    </location>
</feature>